<gene>
    <name evidence="1" type="ORF">FF041_17950</name>
</gene>
<dbReference type="Proteomes" id="UP000419138">
    <property type="component" value="Unassembled WGS sequence"/>
</dbReference>
<dbReference type="EMBL" id="VCLA01000145">
    <property type="protein sequence ID" value="MQT02024.1"/>
    <property type="molecule type" value="Genomic_DNA"/>
</dbReference>
<reference evidence="1 2" key="1">
    <citation type="submission" date="2019-05" db="EMBL/GenBank/DDBJ databases">
        <title>Comparative genomics and metabolomics analyses of clavulanic acid producing Streptomyces species provides insight into specialized metabolism and evolution of beta-lactam biosynthetic gene clusters.</title>
        <authorList>
            <person name="Moore M.A."/>
            <person name="Cruz-Morales P."/>
            <person name="Barona Gomez F."/>
            <person name="Kapil T."/>
        </authorList>
    </citation>
    <scope>NUCLEOTIDE SEQUENCE [LARGE SCALE GENOMIC DNA]</scope>
    <source>
        <strain evidence="1 2">NRRL 5741</strain>
    </source>
</reference>
<dbReference type="Pfam" id="PF14435">
    <property type="entry name" value="SUKH-4"/>
    <property type="match status" value="1"/>
</dbReference>
<evidence type="ECO:0008006" key="3">
    <source>
        <dbReference type="Google" id="ProtNLM"/>
    </source>
</evidence>
<dbReference type="AlphaFoldDB" id="A0A646KID5"/>
<keyword evidence="2" id="KW-1185">Reference proteome</keyword>
<dbReference type="InterPro" id="IPR025851">
    <property type="entry name" value="SUKH-4"/>
</dbReference>
<protein>
    <recommendedName>
        <fullName evidence="3">SUKH-4 family immunity protein</fullName>
    </recommendedName>
</protein>
<evidence type="ECO:0000313" key="1">
    <source>
        <dbReference type="EMBL" id="MQT02024.1"/>
    </source>
</evidence>
<accession>A0A646KID5</accession>
<comment type="caution">
    <text evidence="1">The sequence shown here is derived from an EMBL/GenBank/DDBJ whole genome shotgun (WGS) entry which is preliminary data.</text>
</comment>
<evidence type="ECO:0000313" key="2">
    <source>
        <dbReference type="Proteomes" id="UP000419138"/>
    </source>
</evidence>
<proteinExistence type="predicted"/>
<sequence>MRNMMDRERIESVFSVLSSGSTMSAADGLRGLVTDETAARMITEVGIPDQVGGHVLLSDFSDGPVTVKEDIGPLKESDQIVENFVSLGTTGTDGEGLLLLDGRTGEVLVWEQERLSRVTPRLDVFVYFLTLIQEQINTAEDEMWDTDGEEVREAFEAIWAGFQSIDEPTVRESGEYWRRMMEDSFHSMGFHDG</sequence>
<name>A0A646KID5_STRJU</name>
<organism evidence="1 2">
    <name type="scientific">Streptomyces jumonjinensis</name>
    <dbReference type="NCBI Taxonomy" id="1945"/>
    <lineage>
        <taxon>Bacteria</taxon>
        <taxon>Bacillati</taxon>
        <taxon>Actinomycetota</taxon>
        <taxon>Actinomycetes</taxon>
        <taxon>Kitasatosporales</taxon>
        <taxon>Streptomycetaceae</taxon>
        <taxon>Streptomyces</taxon>
    </lineage>
</organism>